<feature type="transmembrane region" description="Helical" evidence="1">
    <location>
        <begin position="208"/>
        <end position="229"/>
    </location>
</feature>
<accession>A0AAN1QN46</accession>
<evidence type="ECO:0000313" key="3">
    <source>
        <dbReference type="Proteomes" id="UP000267249"/>
    </source>
</evidence>
<feature type="transmembrane region" description="Helical" evidence="1">
    <location>
        <begin position="235"/>
        <end position="256"/>
    </location>
</feature>
<evidence type="ECO:0000313" key="2">
    <source>
        <dbReference type="EMBL" id="AZB72308.1"/>
    </source>
</evidence>
<reference evidence="2 3" key="1">
    <citation type="journal article" date="2018" name="Sci. Rep.">
        <title>Genome Features and Biochemical Characteristics of a Robust, Fast Growing and Naturally Transformable Cyanobacterium Synechococcus elongatus PCC 11801 Isolated from India.</title>
        <authorList>
            <person name="Jaiswal D."/>
            <person name="Sengupta A."/>
            <person name="Sohoni S."/>
            <person name="Sengupta S."/>
            <person name="Phadnavis A.G."/>
            <person name="Pakrasi H.B."/>
            <person name="Wangikar P.P."/>
        </authorList>
    </citation>
    <scope>NUCLEOTIDE SEQUENCE [LARGE SCALE GENOMIC DNA]</scope>
    <source>
        <strain evidence="2 3">PCC 11801</strain>
    </source>
</reference>
<organism evidence="2 3">
    <name type="scientific">Synechococcus elongatus PCC 11801</name>
    <dbReference type="NCBI Taxonomy" id="2219813"/>
    <lineage>
        <taxon>Bacteria</taxon>
        <taxon>Bacillati</taxon>
        <taxon>Cyanobacteriota</taxon>
        <taxon>Cyanophyceae</taxon>
        <taxon>Synechococcales</taxon>
        <taxon>Synechococcaceae</taxon>
        <taxon>Synechococcus</taxon>
    </lineage>
</organism>
<protein>
    <submittedName>
        <fullName evidence="2">Uncharacterized protein</fullName>
    </submittedName>
</protein>
<name>A0AAN1QN46_SYNEL</name>
<gene>
    <name evidence="2" type="ORF">DOP62_05855</name>
</gene>
<dbReference type="AlphaFoldDB" id="A0AAN1QN46"/>
<dbReference type="EMBL" id="CP030139">
    <property type="protein sequence ID" value="AZB72308.1"/>
    <property type="molecule type" value="Genomic_DNA"/>
</dbReference>
<dbReference type="RefSeq" id="WP_208676433.1">
    <property type="nucleotide sequence ID" value="NZ_CP030139.2"/>
</dbReference>
<keyword evidence="1" id="KW-1133">Transmembrane helix</keyword>
<dbReference type="Proteomes" id="UP000267249">
    <property type="component" value="Chromosome"/>
</dbReference>
<sequence length="261" mass="29589">MKDLYIFVTTDRPDQYLNPIVHCIEQGVRKIVFIQVKDDRIKEVRLNSLQTNVYSLLQSLSNGIYKYYTGDSTEKEIELEAIYNASDLAELKAKYALCLTDSISWSVDRVEYSQLRSFISNLGKRKNVILDVTSVSKVYIGDIFACSLLENINNLCTFELIFAPNYEKPWEILIHDLAKNEGYKYVNLIETEIFKKSGQSILIKTTPLLASIIGTVIFVSVTLAATFVLGFNSTFIQVVSIIGTVLGIISFFLVYFPVRGK</sequence>
<keyword evidence="1" id="KW-0812">Transmembrane</keyword>
<keyword evidence="1" id="KW-0472">Membrane</keyword>
<proteinExistence type="predicted"/>
<evidence type="ECO:0000256" key="1">
    <source>
        <dbReference type="SAM" id="Phobius"/>
    </source>
</evidence>